<dbReference type="InterPro" id="IPR035969">
    <property type="entry name" value="Rab-GAP_TBC_sf"/>
</dbReference>
<comment type="caution">
    <text evidence="2">The sequence shown here is derived from an EMBL/GenBank/DDBJ whole genome shotgun (WGS) entry which is preliminary data.</text>
</comment>
<reference evidence="2 3" key="1">
    <citation type="submission" date="2019-11" db="EMBL/GenBank/DDBJ databases">
        <title>Whole genome sequence of Oryza granulata.</title>
        <authorList>
            <person name="Li W."/>
        </authorList>
    </citation>
    <scope>NUCLEOTIDE SEQUENCE [LARGE SCALE GENOMIC DNA]</scope>
    <source>
        <strain evidence="3">cv. Menghai</strain>
        <tissue evidence="2">Leaf</tissue>
    </source>
</reference>
<feature type="region of interest" description="Disordered" evidence="1">
    <location>
        <begin position="117"/>
        <end position="136"/>
    </location>
</feature>
<organism evidence="2 3">
    <name type="scientific">Oryza meyeriana var. granulata</name>
    <dbReference type="NCBI Taxonomy" id="110450"/>
    <lineage>
        <taxon>Eukaryota</taxon>
        <taxon>Viridiplantae</taxon>
        <taxon>Streptophyta</taxon>
        <taxon>Embryophyta</taxon>
        <taxon>Tracheophyta</taxon>
        <taxon>Spermatophyta</taxon>
        <taxon>Magnoliopsida</taxon>
        <taxon>Liliopsida</taxon>
        <taxon>Poales</taxon>
        <taxon>Poaceae</taxon>
        <taxon>BOP clade</taxon>
        <taxon>Oryzoideae</taxon>
        <taxon>Oryzeae</taxon>
        <taxon>Oryzinae</taxon>
        <taxon>Oryza</taxon>
        <taxon>Oryza meyeriana</taxon>
    </lineage>
</organism>
<dbReference type="AlphaFoldDB" id="A0A6G1DN65"/>
<evidence type="ECO:0000256" key="1">
    <source>
        <dbReference type="SAM" id="MobiDB-lite"/>
    </source>
</evidence>
<accession>A0A6G1DN65</accession>
<dbReference type="EMBL" id="SPHZ02000006">
    <property type="protein sequence ID" value="KAF0914068.1"/>
    <property type="molecule type" value="Genomic_DNA"/>
</dbReference>
<evidence type="ECO:0000313" key="2">
    <source>
        <dbReference type="EMBL" id="KAF0914068.1"/>
    </source>
</evidence>
<dbReference type="Gene3D" id="1.10.472.80">
    <property type="entry name" value="Ypt/Rab-GAP domain of gyp1p, domain 3"/>
    <property type="match status" value="1"/>
</dbReference>
<dbReference type="OrthoDB" id="26371at2759"/>
<evidence type="ECO:0000313" key="3">
    <source>
        <dbReference type="Proteomes" id="UP000479710"/>
    </source>
</evidence>
<protein>
    <submittedName>
        <fullName evidence="2">Uncharacterized protein</fullName>
    </submittedName>
</protein>
<dbReference type="SUPFAM" id="SSF47923">
    <property type="entry name" value="Ypt/Rab-GAP domain of gyp1p"/>
    <property type="match status" value="1"/>
</dbReference>
<name>A0A6G1DN65_9ORYZ</name>
<proteinExistence type="predicted"/>
<gene>
    <name evidence="2" type="ORF">E2562_026483</name>
</gene>
<feature type="region of interest" description="Disordered" evidence="1">
    <location>
        <begin position="1"/>
        <end position="22"/>
    </location>
</feature>
<dbReference type="Proteomes" id="UP000479710">
    <property type="component" value="Unassembled WGS sequence"/>
</dbReference>
<keyword evidence="3" id="KW-1185">Reference proteome</keyword>
<sequence length="136" mass="15620">MALQPDAPQRARNAQRTELSGEAGYRDMHHLMRIEEKWSDKLKKLDFQEMVMFLQHLPTRNWAHHELEMEGKEGSISEGAKSEIGLPRSIKHVCFASMKASRLHSELAVPVTPIANDVKPKTDFSQPSQSHLRREH</sequence>